<feature type="region of interest" description="Disordered" evidence="1">
    <location>
        <begin position="1"/>
        <end position="27"/>
    </location>
</feature>
<protein>
    <submittedName>
        <fullName evidence="2">Uncharacterized protein</fullName>
    </submittedName>
</protein>
<sequence length="126" mass="14239">MAQKGESKKTRIRSPSKRHTLFMPSSIKRRRRTNCSLQIGPKIEHGTINPKAYDLLVRVGYDPTKDAARSGSTPEIKAHGLNKTQEKLQRKGYSINSSTTRLGYTSKSPLHVMIKRVANYQITETN</sequence>
<dbReference type="Proteomes" id="UP001454036">
    <property type="component" value="Unassembled WGS sequence"/>
</dbReference>
<feature type="compositionally biased region" description="Basic residues" evidence="1">
    <location>
        <begin position="10"/>
        <end position="20"/>
    </location>
</feature>
<comment type="caution">
    <text evidence="2">The sequence shown here is derived from an EMBL/GenBank/DDBJ whole genome shotgun (WGS) entry which is preliminary data.</text>
</comment>
<evidence type="ECO:0000313" key="2">
    <source>
        <dbReference type="EMBL" id="GAA0139071.1"/>
    </source>
</evidence>
<dbReference type="AlphaFoldDB" id="A0AAV3NKS0"/>
<gene>
    <name evidence="2" type="ORF">LIER_35023</name>
</gene>
<evidence type="ECO:0000313" key="3">
    <source>
        <dbReference type="Proteomes" id="UP001454036"/>
    </source>
</evidence>
<proteinExistence type="predicted"/>
<accession>A0AAV3NKS0</accession>
<name>A0AAV3NKS0_LITER</name>
<dbReference type="EMBL" id="BAABME010015040">
    <property type="protein sequence ID" value="GAA0139071.1"/>
    <property type="molecule type" value="Genomic_DNA"/>
</dbReference>
<reference evidence="2 3" key="1">
    <citation type="submission" date="2024-01" db="EMBL/GenBank/DDBJ databases">
        <title>The complete chloroplast genome sequence of Lithospermum erythrorhizon: insights into the phylogenetic relationship among Boraginaceae species and the maternal lineages of purple gromwells.</title>
        <authorList>
            <person name="Okada T."/>
            <person name="Watanabe K."/>
        </authorList>
    </citation>
    <scope>NUCLEOTIDE SEQUENCE [LARGE SCALE GENOMIC DNA]</scope>
</reference>
<keyword evidence="3" id="KW-1185">Reference proteome</keyword>
<evidence type="ECO:0000256" key="1">
    <source>
        <dbReference type="SAM" id="MobiDB-lite"/>
    </source>
</evidence>
<organism evidence="2 3">
    <name type="scientific">Lithospermum erythrorhizon</name>
    <name type="common">Purple gromwell</name>
    <name type="synonym">Lithospermum officinale var. erythrorhizon</name>
    <dbReference type="NCBI Taxonomy" id="34254"/>
    <lineage>
        <taxon>Eukaryota</taxon>
        <taxon>Viridiplantae</taxon>
        <taxon>Streptophyta</taxon>
        <taxon>Embryophyta</taxon>
        <taxon>Tracheophyta</taxon>
        <taxon>Spermatophyta</taxon>
        <taxon>Magnoliopsida</taxon>
        <taxon>eudicotyledons</taxon>
        <taxon>Gunneridae</taxon>
        <taxon>Pentapetalae</taxon>
        <taxon>asterids</taxon>
        <taxon>lamiids</taxon>
        <taxon>Boraginales</taxon>
        <taxon>Boraginaceae</taxon>
        <taxon>Boraginoideae</taxon>
        <taxon>Lithospermeae</taxon>
        <taxon>Lithospermum</taxon>
    </lineage>
</organism>